<dbReference type="RefSeq" id="WP_006293313.1">
    <property type="nucleotide sequence ID" value="NZ_GG770225.1"/>
</dbReference>
<dbReference type="InterPro" id="IPR029050">
    <property type="entry name" value="Immunoprotect_excell_Ig-like"/>
</dbReference>
<protein>
    <recommendedName>
        <fullName evidence="4">DUF5067 domain-containing protein</fullName>
    </recommendedName>
</protein>
<keyword evidence="1" id="KW-0732">Signal</keyword>
<evidence type="ECO:0000256" key="2">
    <source>
        <dbReference type="SAM" id="MobiDB-lite"/>
    </source>
</evidence>
<keyword evidence="3" id="KW-0472">Membrane</keyword>
<feature type="transmembrane region" description="Helical" evidence="3">
    <location>
        <begin position="71"/>
        <end position="89"/>
    </location>
</feature>
<evidence type="ECO:0000256" key="1">
    <source>
        <dbReference type="ARBA" id="ARBA00022729"/>
    </source>
</evidence>
<dbReference type="InterPro" id="IPR031989">
    <property type="entry name" value="DUF5067"/>
</dbReference>
<feature type="transmembrane region" description="Helical" evidence="3">
    <location>
        <begin position="101"/>
        <end position="119"/>
    </location>
</feature>
<organism evidence="5 6">
    <name type="scientific">Scardovia inopinata F0304</name>
    <dbReference type="NCBI Taxonomy" id="641146"/>
    <lineage>
        <taxon>Bacteria</taxon>
        <taxon>Bacillati</taxon>
        <taxon>Actinomycetota</taxon>
        <taxon>Actinomycetes</taxon>
        <taxon>Bifidobacteriales</taxon>
        <taxon>Bifidobacteriaceae</taxon>
        <taxon>Scardovia</taxon>
    </lineage>
</organism>
<evidence type="ECO:0000313" key="5">
    <source>
        <dbReference type="EMBL" id="EFG27297.1"/>
    </source>
</evidence>
<evidence type="ECO:0000313" key="6">
    <source>
        <dbReference type="Proteomes" id="UP000005777"/>
    </source>
</evidence>
<dbReference type="eggNOG" id="ENOG5033A46">
    <property type="taxonomic scope" value="Bacteria"/>
</dbReference>
<feature type="region of interest" description="Disordered" evidence="2">
    <location>
        <begin position="137"/>
        <end position="172"/>
    </location>
</feature>
<feature type="compositionally biased region" description="Basic and acidic residues" evidence="2">
    <location>
        <begin position="155"/>
        <end position="172"/>
    </location>
</feature>
<dbReference type="EMBL" id="ADCX01000004">
    <property type="protein sequence ID" value="EFG27297.1"/>
    <property type="molecule type" value="Genomic_DNA"/>
</dbReference>
<reference evidence="5 6" key="1">
    <citation type="submission" date="2012-01" db="EMBL/GenBank/DDBJ databases">
        <title>The Genome Sequence of Scardovia inopinata F0304.</title>
        <authorList>
            <consortium name="The Broad Institute Genome Sequencing Platform"/>
            <person name="Earl A."/>
            <person name="Ward D."/>
            <person name="Feldgarden M."/>
            <person name="Gevers D."/>
            <person name="Izard J."/>
            <person name="Baranova O.V."/>
            <person name="Blanton J.M."/>
            <person name="Tanner A.C."/>
            <person name="Dewhirst F.E."/>
            <person name="Young S.K."/>
            <person name="Zeng Q."/>
            <person name="Gargeya S."/>
            <person name="Fitzgerald M."/>
            <person name="Haas B."/>
            <person name="Abouelleil A."/>
            <person name="Alvarado L."/>
            <person name="Arachchi H.M."/>
            <person name="Berlin A."/>
            <person name="Chapman S.B."/>
            <person name="Gearin G."/>
            <person name="Goldberg J."/>
            <person name="Griggs A."/>
            <person name="Gujja S."/>
            <person name="Hansen M."/>
            <person name="Heiman D."/>
            <person name="Howarth C."/>
            <person name="Larimer J."/>
            <person name="Lui A."/>
            <person name="MacDonald P.J."/>
            <person name="McCowen C."/>
            <person name="Montmayeur A."/>
            <person name="Murphy C."/>
            <person name="Neiman D."/>
            <person name="Pearson M."/>
            <person name="Priest M."/>
            <person name="Roberts A."/>
            <person name="Saif S."/>
            <person name="Shea T."/>
            <person name="Sisk P."/>
            <person name="Stolte C."/>
            <person name="Sykes S."/>
            <person name="Wortman J."/>
            <person name="Nusbaum C."/>
            <person name="Birren B."/>
        </authorList>
    </citation>
    <scope>NUCLEOTIDE SEQUENCE [LARGE SCALE GENOMIC DNA]</scope>
    <source>
        <strain evidence="5 6">F0304</strain>
    </source>
</reference>
<dbReference type="Gene3D" id="2.60.40.1240">
    <property type="match status" value="1"/>
</dbReference>
<feature type="compositionally biased region" description="Low complexity" evidence="2">
    <location>
        <begin position="137"/>
        <end position="154"/>
    </location>
</feature>
<dbReference type="Proteomes" id="UP000005777">
    <property type="component" value="Unassembled WGS sequence"/>
</dbReference>
<sequence length="293" mass="31518">MIKKGSKCQIKECPPPADNQINPNFQPYQQNQPPFPQQIPQRKPTSALAVSSLVLGIISIILSFIPFINNFAFLLALVGLALSIAGLVATGKTKNEAGKGLAVAGVILCVLSIIITLVMQQATSKAIDTAFSNTASSSQTSTAKSKDPSPSQKSDSSKNTEDKTSEGKGNVDGDRYTVELVSLVKSIPDSDGKPTVLLTYKVINNMKKNSNPLDINIEAFQNKRQLDTAIYFDQPQGYDPGSFMKTIQPGGVLTVTIGYVLEDETSPVTIEVTGTVDFSKNPQKVTKTYELTK</sequence>
<dbReference type="Pfam" id="PF16729">
    <property type="entry name" value="DUF5067"/>
    <property type="match status" value="1"/>
</dbReference>
<dbReference type="HOGENOM" id="CLU_086278_0_0_11"/>
<evidence type="ECO:0000256" key="3">
    <source>
        <dbReference type="SAM" id="Phobius"/>
    </source>
</evidence>
<keyword evidence="6" id="KW-1185">Reference proteome</keyword>
<gene>
    <name evidence="5" type="ORF">HMPREF9020_00938</name>
</gene>
<feature type="transmembrane region" description="Helical" evidence="3">
    <location>
        <begin position="47"/>
        <end position="65"/>
    </location>
</feature>
<feature type="domain" description="DUF5067" evidence="4">
    <location>
        <begin position="152"/>
        <end position="273"/>
    </location>
</feature>
<comment type="caution">
    <text evidence="5">The sequence shown here is derived from an EMBL/GenBank/DDBJ whole genome shotgun (WGS) entry which is preliminary data.</text>
</comment>
<keyword evidence="3" id="KW-1133">Transmembrane helix</keyword>
<dbReference type="AlphaFoldDB" id="W5IK44"/>
<keyword evidence="3" id="KW-0812">Transmembrane</keyword>
<evidence type="ECO:0000259" key="4">
    <source>
        <dbReference type="Pfam" id="PF16729"/>
    </source>
</evidence>
<proteinExistence type="predicted"/>
<accession>W5IK44</accession>
<name>W5IK44_SCAIO</name>